<dbReference type="SUPFAM" id="SSF53187">
    <property type="entry name" value="Zn-dependent exopeptidases"/>
    <property type="match status" value="1"/>
</dbReference>
<protein>
    <submittedName>
        <fullName evidence="3">Arginine utilization protein RocB</fullName>
    </submittedName>
</protein>
<dbReference type="GO" id="GO:0016787">
    <property type="term" value="F:hydrolase activity"/>
    <property type="evidence" value="ECO:0007669"/>
    <property type="project" value="UniProtKB-KW"/>
</dbReference>
<dbReference type="InterPro" id="IPR002933">
    <property type="entry name" value="Peptidase_M20"/>
</dbReference>
<dbReference type="Pfam" id="PF01546">
    <property type="entry name" value="Peptidase_M20"/>
    <property type="match status" value="1"/>
</dbReference>
<evidence type="ECO:0000256" key="2">
    <source>
        <dbReference type="ARBA" id="ARBA00022833"/>
    </source>
</evidence>
<dbReference type="AlphaFoldDB" id="A0A326U607"/>
<evidence type="ECO:0000256" key="1">
    <source>
        <dbReference type="ARBA" id="ARBA00022801"/>
    </source>
</evidence>
<dbReference type="InterPro" id="IPR012166">
    <property type="entry name" value="Uncharacterised_RocB"/>
</dbReference>
<evidence type="ECO:0000313" key="3">
    <source>
        <dbReference type="EMBL" id="PZW25452.1"/>
    </source>
</evidence>
<dbReference type="PANTHER" id="PTHR43808">
    <property type="entry name" value="ACETYLORNITHINE DEACETYLASE"/>
    <property type="match status" value="1"/>
</dbReference>
<dbReference type="InterPro" id="IPR050072">
    <property type="entry name" value="Peptidase_M20A"/>
</dbReference>
<accession>A0A326U607</accession>
<comment type="caution">
    <text evidence="3">The sequence shown here is derived from an EMBL/GenBank/DDBJ whole genome shotgun (WGS) entry which is preliminary data.</text>
</comment>
<organism evidence="3 4">
    <name type="scientific">Thermosporothrix hazakensis</name>
    <dbReference type="NCBI Taxonomy" id="644383"/>
    <lineage>
        <taxon>Bacteria</taxon>
        <taxon>Bacillati</taxon>
        <taxon>Chloroflexota</taxon>
        <taxon>Ktedonobacteria</taxon>
        <taxon>Ktedonobacterales</taxon>
        <taxon>Thermosporotrichaceae</taxon>
        <taxon>Thermosporothrix</taxon>
    </lineage>
</organism>
<dbReference type="EMBL" id="QKUF01000018">
    <property type="protein sequence ID" value="PZW25452.1"/>
    <property type="molecule type" value="Genomic_DNA"/>
</dbReference>
<keyword evidence="4" id="KW-1185">Reference proteome</keyword>
<keyword evidence="1" id="KW-0378">Hydrolase</keyword>
<name>A0A326U607_THEHA</name>
<sequence length="543" mass="60321">MWFEKVKSYTERLVAIRSVSPGAGEVDVAHEILRLLHAEDLASAYTESGLDPLEGDPFGRCNVYAFVRGVAPATLVLLGHFDTVDTTDYAALEPLARNPAALAEHARELGYTESPEGWMFGRGAADMKSGVAVILALIRYLAQQETPPPLSVLMLATADEENESAGVLQAVHFLQRLRQRYGLTYLGVINTDYTTARYPGDPHRCVYAGTVGKLLPGFFCIGEEGHVGAPFAGLDANVLAAELIRDLSMNVQLCEEDQGEIMAPPVTLHATDLKAGYNVQLPFTAYFYLNYLTLTSTPATVMNTLRQRAEAVMQELLKRIEHAENTWLMRSGVTAKAPERVGCVLTYSQLVAEVQQRLGADHLNAELVAEWESCPAAMDSRERSVRLVQRLWRLSGRTGPAIVLFFAPPYYPHVPAAEGLLSRAIQQVIAAHPEMHLELRPYFPYLSDVSFLCLPPECDPEALIENMPAWQKTLPDRSAPRMYQLPLREIQQLNLPVFNWGVYGHGVHQRDERVLMSYSFEDLPALLLEVMNCLAKALKDEVD</sequence>
<gene>
    <name evidence="3" type="ORF">EI42_04296</name>
</gene>
<reference evidence="3 4" key="1">
    <citation type="submission" date="2018-06" db="EMBL/GenBank/DDBJ databases">
        <title>Genomic Encyclopedia of Archaeal and Bacterial Type Strains, Phase II (KMG-II): from individual species to whole genera.</title>
        <authorList>
            <person name="Goeker M."/>
        </authorList>
    </citation>
    <scope>NUCLEOTIDE SEQUENCE [LARGE SCALE GENOMIC DNA]</scope>
    <source>
        <strain evidence="3 4">ATCC BAA-1881</strain>
    </source>
</reference>
<dbReference type="PROSITE" id="PS00759">
    <property type="entry name" value="ARGE_DAPE_CPG2_2"/>
    <property type="match status" value="1"/>
</dbReference>
<dbReference type="OrthoDB" id="9815360at2"/>
<dbReference type="PANTHER" id="PTHR43808:SF27">
    <property type="entry name" value="PROTEIN ROCB"/>
    <property type="match status" value="1"/>
</dbReference>
<dbReference type="PIRSF" id="PIRSF010386">
    <property type="entry name" value="RocB"/>
    <property type="match status" value="1"/>
</dbReference>
<evidence type="ECO:0000313" key="4">
    <source>
        <dbReference type="Proteomes" id="UP000248806"/>
    </source>
</evidence>
<keyword evidence="2" id="KW-0862">Zinc</keyword>
<dbReference type="Gene3D" id="3.40.630.10">
    <property type="entry name" value="Zn peptidases"/>
    <property type="match status" value="1"/>
</dbReference>
<dbReference type="InterPro" id="IPR001261">
    <property type="entry name" value="ArgE/DapE_CS"/>
</dbReference>
<dbReference type="RefSeq" id="WP_111324633.1">
    <property type="nucleotide sequence ID" value="NZ_BIFX01000001.1"/>
</dbReference>
<dbReference type="Proteomes" id="UP000248806">
    <property type="component" value="Unassembled WGS sequence"/>
</dbReference>
<proteinExistence type="predicted"/>